<organism evidence="4">
    <name type="scientific">uncultured Caudovirales phage</name>
    <dbReference type="NCBI Taxonomy" id="2100421"/>
    <lineage>
        <taxon>Viruses</taxon>
        <taxon>Duplodnaviria</taxon>
        <taxon>Heunggongvirae</taxon>
        <taxon>Uroviricota</taxon>
        <taxon>Caudoviricetes</taxon>
        <taxon>Peduoviridae</taxon>
        <taxon>Maltschvirus</taxon>
        <taxon>Maltschvirus maltsch</taxon>
    </lineage>
</organism>
<keyword evidence="2" id="KW-1160">Virus entry into host cell</keyword>
<dbReference type="NCBIfam" id="TIGR01537">
    <property type="entry name" value="portal_HK97"/>
    <property type="match status" value="1"/>
</dbReference>
<dbReference type="InterPro" id="IPR006427">
    <property type="entry name" value="Portal_HK97"/>
</dbReference>
<protein>
    <submittedName>
        <fullName evidence="4">COG4695 Phage-related protein</fullName>
    </submittedName>
</protein>
<keyword evidence="3" id="KW-0231">Viral genome packaging</keyword>
<sequence length="414" mass="46647">MTEFFKFAQKRAGGPATSTWPSWFSSNFWNISKAGVEVNWDSALQVSTFYACVKNISEDIGKLPINLYQEYYTNDITTKYLRNTDASAFLVRKKPNQINSGFDLISFLIASAAMNGNGYAYIKRDAQYNPIEIYPIWANDVIPLYVTDGTMRYQVLDTMRRPFQIPSEVAGEDMIHIKGLSIDGCMGVSVIRYASETLGGAISSNKLANNTFANGAMVGGVLEFPNMLSDDAYNRIKSSWDSTHAGPTNAGKTAILEEGGKFSKVTMSPEDSQLLQSRQFQVVDICRWFRMPPHKVQDLSRSTFSNIEHQAIEYVQDCLMPWAAKIENEFERKLLHSDQLSSWNFRFDYSDILRGDAVAQADFVAKMVSSGTFTINDARRYMYQNPISGGDETYVPINLITLDQSKTYYTKPTV</sequence>
<reference evidence="4" key="1">
    <citation type="submission" date="2020-05" db="EMBL/GenBank/DDBJ databases">
        <authorList>
            <person name="Chiriac C."/>
            <person name="Salcher M."/>
            <person name="Ghai R."/>
            <person name="Kavagutti S V."/>
        </authorList>
    </citation>
    <scope>NUCLEOTIDE SEQUENCE</scope>
</reference>
<gene>
    <name evidence="4" type="ORF">UFOVP1483_20</name>
</gene>
<evidence type="ECO:0000256" key="3">
    <source>
        <dbReference type="ARBA" id="ARBA00023219"/>
    </source>
</evidence>
<keyword evidence="1" id="KW-0118">Viral capsid assembly</keyword>
<keyword evidence="1" id="KW-1188">Viral release from host cell</keyword>
<accession>A0A6J5SLB1</accession>
<dbReference type="EMBL" id="LR797431">
    <property type="protein sequence ID" value="CAB4215520.1"/>
    <property type="molecule type" value="Genomic_DNA"/>
</dbReference>
<evidence type="ECO:0000256" key="2">
    <source>
        <dbReference type="ARBA" id="ARBA00023009"/>
    </source>
</evidence>
<evidence type="ECO:0000313" key="4">
    <source>
        <dbReference type="EMBL" id="CAB4215520.1"/>
    </source>
</evidence>
<name>A0A6J5SLB1_9CAUD</name>
<keyword evidence="2" id="KW-1162">Viral penetration into host cytoplasm</keyword>
<dbReference type="Pfam" id="PF04860">
    <property type="entry name" value="Phage_portal"/>
    <property type="match status" value="1"/>
</dbReference>
<dbReference type="InterPro" id="IPR006944">
    <property type="entry name" value="Phage/GTA_portal"/>
</dbReference>
<keyword evidence="2" id="KW-1171">Viral genome ejection through host cell envelope</keyword>
<evidence type="ECO:0000256" key="1">
    <source>
        <dbReference type="ARBA" id="ARBA00022950"/>
    </source>
</evidence>
<proteinExistence type="predicted"/>